<comment type="caution">
    <text evidence="2">The sequence shown here is derived from an EMBL/GenBank/DDBJ whole genome shotgun (WGS) entry which is preliminary data.</text>
</comment>
<feature type="compositionally biased region" description="Basic and acidic residues" evidence="1">
    <location>
        <begin position="1"/>
        <end position="12"/>
    </location>
</feature>
<name>A0A9X3EJM3_9BACT</name>
<protein>
    <submittedName>
        <fullName evidence="2">Uncharacterized protein</fullName>
    </submittedName>
</protein>
<accession>A0A9X3EJM3</accession>
<evidence type="ECO:0000313" key="3">
    <source>
        <dbReference type="Proteomes" id="UP001150924"/>
    </source>
</evidence>
<dbReference type="Proteomes" id="UP001150924">
    <property type="component" value="Unassembled WGS sequence"/>
</dbReference>
<feature type="compositionally biased region" description="Polar residues" evidence="1">
    <location>
        <begin position="16"/>
        <end position="25"/>
    </location>
</feature>
<evidence type="ECO:0000256" key="1">
    <source>
        <dbReference type="SAM" id="MobiDB-lite"/>
    </source>
</evidence>
<dbReference type="EMBL" id="JAPNKE010000002">
    <property type="protein sequence ID" value="MCY1004434.1"/>
    <property type="molecule type" value="Genomic_DNA"/>
</dbReference>
<dbReference type="AlphaFoldDB" id="A0A9X3EJM3"/>
<feature type="region of interest" description="Disordered" evidence="1">
    <location>
        <begin position="1"/>
        <end position="64"/>
    </location>
</feature>
<dbReference type="RefSeq" id="WP_267765981.1">
    <property type="nucleotide sequence ID" value="NZ_JAPNKE010000002.1"/>
</dbReference>
<proteinExistence type="predicted"/>
<evidence type="ECO:0000313" key="2">
    <source>
        <dbReference type="EMBL" id="MCY1004434.1"/>
    </source>
</evidence>
<keyword evidence="3" id="KW-1185">Reference proteome</keyword>
<gene>
    <name evidence="2" type="ORF">OV079_02390</name>
</gene>
<reference evidence="2" key="1">
    <citation type="submission" date="2022-11" db="EMBL/GenBank/DDBJ databases">
        <title>Minimal conservation of predation-associated metabolite biosynthetic gene clusters underscores biosynthetic potential of Myxococcota including descriptions for ten novel species: Archangium lansinium sp. nov., Myxococcus landrumus sp. nov., Nannocystis bai.</title>
        <authorList>
            <person name="Ahearne A."/>
            <person name="Stevens C."/>
            <person name="Phillips K."/>
        </authorList>
    </citation>
    <scope>NUCLEOTIDE SEQUENCE</scope>
    <source>
        <strain evidence="2">Na p29</strain>
    </source>
</reference>
<organism evidence="2 3">
    <name type="scientific">Nannocystis pusilla</name>
    <dbReference type="NCBI Taxonomy" id="889268"/>
    <lineage>
        <taxon>Bacteria</taxon>
        <taxon>Pseudomonadati</taxon>
        <taxon>Myxococcota</taxon>
        <taxon>Polyangia</taxon>
        <taxon>Nannocystales</taxon>
        <taxon>Nannocystaceae</taxon>
        <taxon>Nannocystis</taxon>
    </lineage>
</organism>
<feature type="compositionally biased region" description="Basic and acidic residues" evidence="1">
    <location>
        <begin position="43"/>
        <end position="62"/>
    </location>
</feature>
<sequence>MLQRQIQERPVADHAATQSEGTSRQAVEAEVDQPNAEAAQDFDSEKQSSDITKPEGDVDIGHPHWPAAATEHEVAQAIELVSKFAGEVDVHHQRQLRRVVSLEQTVSTMRALVLREPNSMGASPYG</sequence>